<sequence length="257" mass="28088">MNSLMPAQADPWASETASAAFAPAARPVPPPRALSVVPRPPKPLLPSRHVAPVTRHARAIRLLDLVVAGGALMLLLPVLVAVALAIKLFDPGPLLFAHQRLGQGGRAFGCLKFRSMKVDADARLARLLEADPAARAEWAETHKLRSDPRITPIGRFLRRNCLDELPQLVNVLRGEMSLVGPRPITAAEAVRYGRHFPVYCSLKPGISGLWQVKRQDETSYRRRVAFDLAYARSRSLALNCTILLLTVPSVLRGRGAC</sequence>
<feature type="transmembrane region" description="Helical" evidence="9">
    <location>
        <begin position="65"/>
        <end position="86"/>
    </location>
</feature>
<protein>
    <recommendedName>
        <fullName evidence="10">Bacterial sugar transferase domain-containing protein</fullName>
    </recommendedName>
</protein>
<keyword evidence="7 9" id="KW-0472">Membrane</keyword>
<reference evidence="11 12" key="1">
    <citation type="submission" date="2019-07" db="EMBL/GenBank/DDBJ databases">
        <title>Whole genome shotgun sequence of Novosphingobium sediminis NBRC 106119.</title>
        <authorList>
            <person name="Hosoyama A."/>
            <person name="Uohara A."/>
            <person name="Ohji S."/>
            <person name="Ichikawa N."/>
        </authorList>
    </citation>
    <scope>NUCLEOTIDE SEQUENCE [LARGE SCALE GENOMIC DNA]</scope>
    <source>
        <strain evidence="11 12">NBRC 106119</strain>
    </source>
</reference>
<evidence type="ECO:0000256" key="3">
    <source>
        <dbReference type="ARBA" id="ARBA00022475"/>
    </source>
</evidence>
<dbReference type="InterPro" id="IPR003362">
    <property type="entry name" value="Bact_transf"/>
</dbReference>
<evidence type="ECO:0000256" key="2">
    <source>
        <dbReference type="ARBA" id="ARBA00006464"/>
    </source>
</evidence>
<dbReference type="Proteomes" id="UP000321464">
    <property type="component" value="Unassembled WGS sequence"/>
</dbReference>
<dbReference type="Pfam" id="PF02397">
    <property type="entry name" value="Bac_transf"/>
    <property type="match status" value="1"/>
</dbReference>
<dbReference type="GO" id="GO:0005886">
    <property type="term" value="C:plasma membrane"/>
    <property type="evidence" value="ECO:0007669"/>
    <property type="project" value="UniProtKB-SubCell"/>
</dbReference>
<evidence type="ECO:0000313" key="11">
    <source>
        <dbReference type="EMBL" id="GEN99797.1"/>
    </source>
</evidence>
<proteinExistence type="inferred from homology"/>
<keyword evidence="8" id="KW-0270">Exopolysaccharide synthesis</keyword>
<dbReference type="RefSeq" id="WP_307725970.1">
    <property type="nucleotide sequence ID" value="NZ_BJYR01000011.1"/>
</dbReference>
<keyword evidence="3" id="KW-1003">Cell membrane</keyword>
<dbReference type="GO" id="GO:0016780">
    <property type="term" value="F:phosphotransferase activity, for other substituted phosphate groups"/>
    <property type="evidence" value="ECO:0007669"/>
    <property type="project" value="TreeGrafter"/>
</dbReference>
<evidence type="ECO:0000259" key="10">
    <source>
        <dbReference type="Pfam" id="PF02397"/>
    </source>
</evidence>
<feature type="domain" description="Bacterial sugar transferase" evidence="10">
    <location>
        <begin position="61"/>
        <end position="251"/>
    </location>
</feature>
<evidence type="ECO:0000256" key="5">
    <source>
        <dbReference type="ARBA" id="ARBA00022692"/>
    </source>
</evidence>
<gene>
    <name evidence="11" type="ORF">NSE01_16300</name>
</gene>
<evidence type="ECO:0000313" key="12">
    <source>
        <dbReference type="Proteomes" id="UP000321464"/>
    </source>
</evidence>
<name>A0A512AJB4_9SPHN</name>
<organism evidence="11 12">
    <name type="scientific">Novosphingobium sediminis</name>
    <dbReference type="NCBI Taxonomy" id="707214"/>
    <lineage>
        <taxon>Bacteria</taxon>
        <taxon>Pseudomonadati</taxon>
        <taxon>Pseudomonadota</taxon>
        <taxon>Alphaproteobacteria</taxon>
        <taxon>Sphingomonadales</taxon>
        <taxon>Sphingomonadaceae</taxon>
        <taxon>Novosphingobium</taxon>
    </lineage>
</organism>
<keyword evidence="5 9" id="KW-0812">Transmembrane</keyword>
<keyword evidence="4" id="KW-0808">Transferase</keyword>
<keyword evidence="6 9" id="KW-1133">Transmembrane helix</keyword>
<evidence type="ECO:0000256" key="9">
    <source>
        <dbReference type="SAM" id="Phobius"/>
    </source>
</evidence>
<keyword evidence="12" id="KW-1185">Reference proteome</keyword>
<evidence type="ECO:0000256" key="8">
    <source>
        <dbReference type="ARBA" id="ARBA00023169"/>
    </source>
</evidence>
<evidence type="ECO:0000256" key="1">
    <source>
        <dbReference type="ARBA" id="ARBA00004236"/>
    </source>
</evidence>
<evidence type="ECO:0000256" key="6">
    <source>
        <dbReference type="ARBA" id="ARBA00022989"/>
    </source>
</evidence>
<dbReference type="PANTHER" id="PTHR30576:SF4">
    <property type="entry name" value="UNDECAPRENYL-PHOSPHATE GALACTOSE PHOSPHOTRANSFERASE"/>
    <property type="match status" value="1"/>
</dbReference>
<dbReference type="GO" id="GO:0000271">
    <property type="term" value="P:polysaccharide biosynthetic process"/>
    <property type="evidence" value="ECO:0007669"/>
    <property type="project" value="UniProtKB-KW"/>
</dbReference>
<dbReference type="AlphaFoldDB" id="A0A512AJB4"/>
<evidence type="ECO:0000256" key="7">
    <source>
        <dbReference type="ARBA" id="ARBA00023136"/>
    </source>
</evidence>
<accession>A0A512AJB4</accession>
<dbReference type="EMBL" id="BJYR01000011">
    <property type="protein sequence ID" value="GEN99797.1"/>
    <property type="molecule type" value="Genomic_DNA"/>
</dbReference>
<comment type="caution">
    <text evidence="11">The sequence shown here is derived from an EMBL/GenBank/DDBJ whole genome shotgun (WGS) entry which is preliminary data.</text>
</comment>
<comment type="subcellular location">
    <subcellularLocation>
        <location evidence="1">Cell membrane</location>
    </subcellularLocation>
</comment>
<comment type="similarity">
    <text evidence="2">Belongs to the bacterial sugar transferase family.</text>
</comment>
<evidence type="ECO:0000256" key="4">
    <source>
        <dbReference type="ARBA" id="ARBA00022679"/>
    </source>
</evidence>
<dbReference type="PANTHER" id="PTHR30576">
    <property type="entry name" value="COLANIC BIOSYNTHESIS UDP-GLUCOSE LIPID CARRIER TRANSFERASE"/>
    <property type="match status" value="1"/>
</dbReference>